<dbReference type="GO" id="GO:0003700">
    <property type="term" value="F:DNA-binding transcription factor activity"/>
    <property type="evidence" value="ECO:0007669"/>
    <property type="project" value="InterPro"/>
</dbReference>
<evidence type="ECO:0000256" key="2">
    <source>
        <dbReference type="ARBA" id="ARBA00023015"/>
    </source>
</evidence>
<dbReference type="PANTHER" id="PTHR30537">
    <property type="entry name" value="HTH-TYPE TRANSCRIPTIONAL REGULATOR"/>
    <property type="match status" value="1"/>
</dbReference>
<dbReference type="InterPro" id="IPR005119">
    <property type="entry name" value="LysR_subst-bd"/>
</dbReference>
<comment type="caution">
    <text evidence="6">The sequence shown here is derived from an EMBL/GenBank/DDBJ whole genome shotgun (WGS) entry which is preliminary data.</text>
</comment>
<feature type="domain" description="HTH lysR-type" evidence="5">
    <location>
        <begin position="1"/>
        <end position="56"/>
    </location>
</feature>
<name>A0A420E7R5_9ALTE</name>
<comment type="similarity">
    <text evidence="1">Belongs to the LysR transcriptional regulatory family.</text>
</comment>
<organism evidence="6 7">
    <name type="scientific">Alginatibacterium sediminis</name>
    <dbReference type="NCBI Taxonomy" id="2164068"/>
    <lineage>
        <taxon>Bacteria</taxon>
        <taxon>Pseudomonadati</taxon>
        <taxon>Pseudomonadota</taxon>
        <taxon>Gammaproteobacteria</taxon>
        <taxon>Alteromonadales</taxon>
        <taxon>Alteromonadaceae</taxon>
        <taxon>Alginatibacterium</taxon>
    </lineage>
</organism>
<keyword evidence="2" id="KW-0805">Transcription regulation</keyword>
<dbReference type="GO" id="GO:0043565">
    <property type="term" value="F:sequence-specific DNA binding"/>
    <property type="evidence" value="ECO:0007669"/>
    <property type="project" value="TreeGrafter"/>
</dbReference>
<dbReference type="InterPro" id="IPR000847">
    <property type="entry name" value="LysR_HTH_N"/>
</dbReference>
<sequence length="298" mass="33771">MISLCCFESAAKHLSFTRASEELFMTQSAVSRQIKKLEQSLGCELFERVKQRLKLTQAGSDYAAQVSQILEQLELQTAKLRKKISGRLVVGVEDALTTRWLIPKLHDFQRLYPEIETEIITDVHQLYTQRDGYDIGILCGDGKWPEMQSQFLMPENLVAICSPSLFERYGPVVSPIDVLNYPFIHQTARPSTTRYWLHEAGLSPEQIDALPGLRLEHFRLVVDAAMQGLGLSVVPRYFIEDELNRGVLVMACSQALSCSDNYYVVHHESRQLDPQINVFAQWLLSWGGSARPAGQLVD</sequence>
<dbReference type="Gene3D" id="1.10.10.10">
    <property type="entry name" value="Winged helix-like DNA-binding domain superfamily/Winged helix DNA-binding domain"/>
    <property type="match status" value="1"/>
</dbReference>
<gene>
    <name evidence="6" type="ORF">DBZ36_17010</name>
</gene>
<dbReference type="Proteomes" id="UP000286482">
    <property type="component" value="Unassembled WGS sequence"/>
</dbReference>
<dbReference type="OrthoDB" id="5877876at2"/>
<reference evidence="6 7" key="1">
    <citation type="submission" date="2018-09" db="EMBL/GenBank/DDBJ databases">
        <authorList>
            <person name="Wang Z."/>
        </authorList>
    </citation>
    <scope>NUCLEOTIDE SEQUENCE [LARGE SCALE GENOMIC DNA]</scope>
    <source>
        <strain evidence="6 7">ALS 81</strain>
    </source>
</reference>
<dbReference type="Pfam" id="PF03466">
    <property type="entry name" value="LysR_substrate"/>
    <property type="match status" value="1"/>
</dbReference>
<dbReference type="InterPro" id="IPR036388">
    <property type="entry name" value="WH-like_DNA-bd_sf"/>
</dbReference>
<dbReference type="EMBL" id="RAQO01000009">
    <property type="protein sequence ID" value="RKF14562.1"/>
    <property type="molecule type" value="Genomic_DNA"/>
</dbReference>
<dbReference type="PANTHER" id="PTHR30537:SF74">
    <property type="entry name" value="HTH-TYPE TRANSCRIPTIONAL REGULATOR TRPI"/>
    <property type="match status" value="1"/>
</dbReference>
<evidence type="ECO:0000256" key="4">
    <source>
        <dbReference type="ARBA" id="ARBA00023163"/>
    </source>
</evidence>
<accession>A0A420E7R5</accession>
<dbReference type="FunFam" id="1.10.10.10:FF:000038">
    <property type="entry name" value="Glycine cleavage system transcriptional activator"/>
    <property type="match status" value="1"/>
</dbReference>
<dbReference type="SUPFAM" id="SSF53850">
    <property type="entry name" value="Periplasmic binding protein-like II"/>
    <property type="match status" value="1"/>
</dbReference>
<dbReference type="SUPFAM" id="SSF46785">
    <property type="entry name" value="Winged helix' DNA-binding domain"/>
    <property type="match status" value="1"/>
</dbReference>
<dbReference type="InterPro" id="IPR036390">
    <property type="entry name" value="WH_DNA-bd_sf"/>
</dbReference>
<evidence type="ECO:0000313" key="6">
    <source>
        <dbReference type="EMBL" id="RKF14562.1"/>
    </source>
</evidence>
<protein>
    <submittedName>
        <fullName evidence="6">LysR family transcriptional regulator</fullName>
    </submittedName>
</protein>
<dbReference type="CDD" id="cd08432">
    <property type="entry name" value="PBP2_GcdR_TrpI_HvrB_AmpR_like"/>
    <property type="match status" value="1"/>
</dbReference>
<evidence type="ECO:0000256" key="1">
    <source>
        <dbReference type="ARBA" id="ARBA00009437"/>
    </source>
</evidence>
<proteinExistence type="inferred from homology"/>
<dbReference type="PROSITE" id="PS50931">
    <property type="entry name" value="HTH_LYSR"/>
    <property type="match status" value="1"/>
</dbReference>
<dbReference type="Pfam" id="PF00126">
    <property type="entry name" value="HTH_1"/>
    <property type="match status" value="1"/>
</dbReference>
<keyword evidence="4" id="KW-0804">Transcription</keyword>
<dbReference type="AlphaFoldDB" id="A0A420E7R5"/>
<evidence type="ECO:0000259" key="5">
    <source>
        <dbReference type="PROSITE" id="PS50931"/>
    </source>
</evidence>
<keyword evidence="3" id="KW-0238">DNA-binding</keyword>
<dbReference type="GO" id="GO:0006351">
    <property type="term" value="P:DNA-templated transcription"/>
    <property type="evidence" value="ECO:0007669"/>
    <property type="project" value="TreeGrafter"/>
</dbReference>
<evidence type="ECO:0000256" key="3">
    <source>
        <dbReference type="ARBA" id="ARBA00023125"/>
    </source>
</evidence>
<evidence type="ECO:0000313" key="7">
    <source>
        <dbReference type="Proteomes" id="UP000286482"/>
    </source>
</evidence>
<dbReference type="PRINTS" id="PR00039">
    <property type="entry name" value="HTHLYSR"/>
</dbReference>
<dbReference type="Gene3D" id="3.40.190.10">
    <property type="entry name" value="Periplasmic binding protein-like II"/>
    <property type="match status" value="2"/>
</dbReference>
<dbReference type="InterPro" id="IPR058163">
    <property type="entry name" value="LysR-type_TF_proteobact-type"/>
</dbReference>
<keyword evidence="7" id="KW-1185">Reference proteome</keyword>